<keyword evidence="5 7" id="KW-1133">Transmembrane helix</keyword>
<dbReference type="EMBL" id="QRHL01000048">
    <property type="protein sequence ID" value="RHF69590.1"/>
    <property type="molecule type" value="Genomic_DNA"/>
</dbReference>
<dbReference type="CDD" id="cd06261">
    <property type="entry name" value="TM_PBP2"/>
    <property type="match status" value="1"/>
</dbReference>
<dbReference type="PANTHER" id="PTHR43163:SF6">
    <property type="entry name" value="DIPEPTIDE TRANSPORT SYSTEM PERMEASE PROTEIN DPPB-RELATED"/>
    <property type="match status" value="1"/>
</dbReference>
<evidence type="ECO:0000256" key="2">
    <source>
        <dbReference type="ARBA" id="ARBA00022448"/>
    </source>
</evidence>
<evidence type="ECO:0000256" key="5">
    <source>
        <dbReference type="ARBA" id="ARBA00022989"/>
    </source>
</evidence>
<dbReference type="Pfam" id="PF19300">
    <property type="entry name" value="BPD_transp_1_N"/>
    <property type="match status" value="1"/>
</dbReference>
<sequence>MYYLKKIFKMVFSIYLIGTISFLLLELIPGDPALAILGLESSPEDIAILRENLGLNKSLGERYFQWGKGVILGDFGNSFKYGESVSNLILERLPLTLEIAILTIIIVLGVSIPLSFIIHKLRNKRIKKVIDFIIGLCISIPSFWLGIISMFIFSVILRWFSVGYNNTLYSLLLPCIVIAIPNIGVFTSYIKNNLEIELREEYIKYLFVNGVKKFWLNIYILKNSIIPVIPLIGIMLIDLITGVVIIEQIFSIPGIGRLMITAVINRDLPLVQGLIFYTSVVLVVINFMIDILYSIVDPRIRSER</sequence>
<keyword evidence="3" id="KW-1003">Cell membrane</keyword>
<keyword evidence="4 7" id="KW-0812">Transmembrane</keyword>
<feature type="transmembrane region" description="Helical" evidence="7">
    <location>
        <begin position="7"/>
        <end position="25"/>
    </location>
</feature>
<dbReference type="SUPFAM" id="SSF161098">
    <property type="entry name" value="MetI-like"/>
    <property type="match status" value="1"/>
</dbReference>
<dbReference type="Proteomes" id="UP000284676">
    <property type="component" value="Unassembled WGS sequence"/>
</dbReference>
<feature type="transmembrane region" description="Helical" evidence="7">
    <location>
        <begin position="228"/>
        <end position="250"/>
    </location>
</feature>
<dbReference type="Gene3D" id="1.10.3720.10">
    <property type="entry name" value="MetI-like"/>
    <property type="match status" value="1"/>
</dbReference>
<feature type="transmembrane region" description="Helical" evidence="7">
    <location>
        <begin position="270"/>
        <end position="296"/>
    </location>
</feature>
<dbReference type="PROSITE" id="PS50928">
    <property type="entry name" value="ABC_TM1"/>
    <property type="match status" value="1"/>
</dbReference>
<keyword evidence="6 7" id="KW-0472">Membrane</keyword>
<evidence type="ECO:0000256" key="4">
    <source>
        <dbReference type="ARBA" id="ARBA00022692"/>
    </source>
</evidence>
<dbReference type="RefSeq" id="WP_005885767.1">
    <property type="nucleotide sequence ID" value="NZ_CABMMQ010000008.1"/>
</dbReference>
<dbReference type="PANTHER" id="PTHR43163">
    <property type="entry name" value="DIPEPTIDE TRANSPORT SYSTEM PERMEASE PROTEIN DPPB-RELATED"/>
    <property type="match status" value="1"/>
</dbReference>
<comment type="caution">
    <text evidence="9">The sequence shown here is derived from an EMBL/GenBank/DDBJ whole genome shotgun (WGS) entry which is preliminary data.</text>
</comment>
<dbReference type="GeneID" id="62762548"/>
<evidence type="ECO:0000313" key="9">
    <source>
        <dbReference type="EMBL" id="RHF69590.1"/>
    </source>
</evidence>
<dbReference type="Pfam" id="PF00528">
    <property type="entry name" value="BPD_transp_1"/>
    <property type="match status" value="1"/>
</dbReference>
<proteinExistence type="inferred from homology"/>
<feature type="transmembrane region" description="Helical" evidence="7">
    <location>
        <begin position="168"/>
        <end position="190"/>
    </location>
</feature>
<dbReference type="InterPro" id="IPR045621">
    <property type="entry name" value="BPD_transp_1_N"/>
</dbReference>
<feature type="domain" description="ABC transmembrane type-1" evidence="8">
    <location>
        <begin position="93"/>
        <end position="293"/>
    </location>
</feature>
<dbReference type="InterPro" id="IPR000515">
    <property type="entry name" value="MetI-like"/>
</dbReference>
<keyword evidence="2 7" id="KW-0813">Transport</keyword>
<dbReference type="InterPro" id="IPR035906">
    <property type="entry name" value="MetI-like_sf"/>
</dbReference>
<dbReference type="AlphaFoldDB" id="A0A414PLW9"/>
<reference evidence="9 10" key="1">
    <citation type="submission" date="2018-08" db="EMBL/GenBank/DDBJ databases">
        <title>A genome reference for cultivated species of the human gut microbiota.</title>
        <authorList>
            <person name="Zou Y."/>
            <person name="Xue W."/>
            <person name="Luo G."/>
        </authorList>
    </citation>
    <scope>NUCLEOTIDE SEQUENCE [LARGE SCALE GENOMIC DNA]</scope>
    <source>
        <strain evidence="9 10">AM25-1</strain>
    </source>
</reference>
<protein>
    <submittedName>
        <fullName evidence="9">ABC transporter permease</fullName>
    </submittedName>
</protein>
<evidence type="ECO:0000313" key="10">
    <source>
        <dbReference type="Proteomes" id="UP000284676"/>
    </source>
</evidence>
<dbReference type="GO" id="GO:0005886">
    <property type="term" value="C:plasma membrane"/>
    <property type="evidence" value="ECO:0007669"/>
    <property type="project" value="UniProtKB-SubCell"/>
</dbReference>
<evidence type="ECO:0000256" key="3">
    <source>
        <dbReference type="ARBA" id="ARBA00022475"/>
    </source>
</evidence>
<accession>A0A414PLW9</accession>
<organism evidence="9 10">
    <name type="scientific">Fusobacterium mortiferum</name>
    <dbReference type="NCBI Taxonomy" id="850"/>
    <lineage>
        <taxon>Bacteria</taxon>
        <taxon>Fusobacteriati</taxon>
        <taxon>Fusobacteriota</taxon>
        <taxon>Fusobacteriia</taxon>
        <taxon>Fusobacteriales</taxon>
        <taxon>Fusobacteriaceae</taxon>
        <taxon>Fusobacterium</taxon>
    </lineage>
</organism>
<comment type="subcellular location">
    <subcellularLocation>
        <location evidence="1 7">Cell membrane</location>
        <topology evidence="1 7">Multi-pass membrane protein</topology>
    </subcellularLocation>
</comment>
<evidence type="ECO:0000259" key="8">
    <source>
        <dbReference type="PROSITE" id="PS50928"/>
    </source>
</evidence>
<evidence type="ECO:0000256" key="6">
    <source>
        <dbReference type="ARBA" id="ARBA00023136"/>
    </source>
</evidence>
<feature type="transmembrane region" description="Helical" evidence="7">
    <location>
        <begin position="130"/>
        <end position="156"/>
    </location>
</feature>
<evidence type="ECO:0000256" key="1">
    <source>
        <dbReference type="ARBA" id="ARBA00004651"/>
    </source>
</evidence>
<evidence type="ECO:0000256" key="7">
    <source>
        <dbReference type="RuleBase" id="RU363032"/>
    </source>
</evidence>
<gene>
    <name evidence="9" type="ORF">DW663_12715</name>
</gene>
<comment type="similarity">
    <text evidence="7">Belongs to the binding-protein-dependent transport system permease family.</text>
</comment>
<name>A0A414PLW9_FUSMR</name>
<feature type="transmembrane region" description="Helical" evidence="7">
    <location>
        <begin position="99"/>
        <end position="118"/>
    </location>
</feature>
<dbReference type="GO" id="GO:0055085">
    <property type="term" value="P:transmembrane transport"/>
    <property type="evidence" value="ECO:0007669"/>
    <property type="project" value="InterPro"/>
</dbReference>